<dbReference type="Proteomes" id="UP000076574">
    <property type="component" value="Unassembled WGS sequence"/>
</dbReference>
<comment type="similarity">
    <text evidence="1">In the C-terminal section; belongs to the class-I pyridoxal-phosphate-dependent aminotransferase family.</text>
</comment>
<dbReference type="InterPro" id="IPR036388">
    <property type="entry name" value="WH-like_DNA-bd_sf"/>
</dbReference>
<evidence type="ECO:0000313" key="8">
    <source>
        <dbReference type="EMBL" id="KZD25572.1"/>
    </source>
</evidence>
<evidence type="ECO:0000259" key="6">
    <source>
        <dbReference type="PROSITE" id="PS50949"/>
    </source>
</evidence>
<dbReference type="CDD" id="cd00609">
    <property type="entry name" value="AAT_like"/>
    <property type="match status" value="1"/>
</dbReference>
<dbReference type="EMBL" id="KT955714">
    <property type="protein sequence ID" value="AMH39616.1"/>
    <property type="molecule type" value="Genomic_DNA"/>
</dbReference>
<evidence type="ECO:0000256" key="5">
    <source>
        <dbReference type="ARBA" id="ARBA00023163"/>
    </source>
</evidence>
<dbReference type="InterPro" id="IPR015421">
    <property type="entry name" value="PyrdxlP-dep_Trfase_major"/>
</dbReference>
<dbReference type="InterPro" id="IPR000524">
    <property type="entry name" value="Tscrpt_reg_HTH_GntR"/>
</dbReference>
<evidence type="ECO:0000256" key="1">
    <source>
        <dbReference type="ARBA" id="ARBA00005384"/>
    </source>
</evidence>
<evidence type="ECO:0000313" key="9">
    <source>
        <dbReference type="Proteomes" id="UP000076574"/>
    </source>
</evidence>
<keyword evidence="4" id="KW-0238">DNA-binding</keyword>
<dbReference type="InterPro" id="IPR036390">
    <property type="entry name" value="WH_DNA-bd_sf"/>
</dbReference>
<dbReference type="EMBL" id="LVYV01000001">
    <property type="protein sequence ID" value="KZD25572.1"/>
    <property type="molecule type" value="Genomic_DNA"/>
</dbReference>
<dbReference type="PANTHER" id="PTHR46577:SF2">
    <property type="entry name" value="TRANSCRIPTIONAL REGULATORY PROTEIN"/>
    <property type="match status" value="1"/>
</dbReference>
<dbReference type="GO" id="GO:0003677">
    <property type="term" value="F:DNA binding"/>
    <property type="evidence" value="ECO:0007669"/>
    <property type="project" value="UniProtKB-KW"/>
</dbReference>
<evidence type="ECO:0000256" key="4">
    <source>
        <dbReference type="ARBA" id="ARBA00023125"/>
    </source>
</evidence>
<dbReference type="SUPFAM" id="SSF53383">
    <property type="entry name" value="PLP-dependent transferases"/>
    <property type="match status" value="1"/>
</dbReference>
<evidence type="ECO:0000313" key="7">
    <source>
        <dbReference type="EMBL" id="AMH39616.1"/>
    </source>
</evidence>
<keyword evidence="3" id="KW-0805">Transcription regulation</keyword>
<dbReference type="PANTHER" id="PTHR46577">
    <property type="entry name" value="HTH-TYPE TRANSCRIPTIONAL REGULATORY PROTEIN GABR"/>
    <property type="match status" value="1"/>
</dbReference>
<keyword evidence="2" id="KW-0663">Pyridoxal phosphate</keyword>
<dbReference type="Gene3D" id="1.10.10.10">
    <property type="entry name" value="Winged helix-like DNA-binding domain superfamily/Winged helix DNA-binding domain"/>
    <property type="match status" value="1"/>
</dbReference>
<feature type="domain" description="HTH gntR-type" evidence="6">
    <location>
        <begin position="12"/>
        <end position="80"/>
    </location>
</feature>
<proteinExistence type="inferred from homology"/>
<sequence length="464" mass="50196">MTASREPSDRSTTLAETLAGRLRVQILSGALPEGNRLPSIRKAAGEFGVSKNTVVEAYDRLVLGNLVAAKAGSGFVVIYRGDDGGRPKHVSEAVDIASLLSAQLSQNFEIRVGDGRPPASWTEQSEIKRHLSGTGRILPAAADAYGSALGFLPLRQQIALRLQAQQVAVKEDGLLLTFGANHALDLIIRAMLSPGDTVLVDEPGYYPLFAKLTLAQVRIVGVRRLADGPDVDDLAAKIQSERPKLFFTQSLGHNPTGGSITLPVAHAVLQAAMRSNLVIVEDDPFADLPMAVNGRLATLDQLNNVISIGTFSKTLSASLRSGFIAARSDRIATLAELKMLTTVNSSGHVERLLHRLLADGHYERHLKRLGQRSEAAMGQVRANLVRGGHQLYADARTGYYLYLLLPDGIDDMALAREGAKDSIFIAPGSLFCLDKNSPLARAIRINVSRADNPKFYEFLLRRLQ</sequence>
<dbReference type="RefSeq" id="WP_068729954.1">
    <property type="nucleotide sequence ID" value="NZ_LVYV01000001.1"/>
</dbReference>
<reference evidence="7" key="1">
    <citation type="submission" date="2015-10" db="EMBL/GenBank/DDBJ databases">
        <title>Evolution marks in rhizobial microsymbionts genomes from the relict species Vavilovia formosa (Stev.) Fed.</title>
        <authorList>
            <person name="Kopat V."/>
        </authorList>
    </citation>
    <scope>NUCLEOTIDE SEQUENCE</scope>
    <source>
        <strain evidence="7">Vaf-07</strain>
    </source>
</reference>
<dbReference type="GO" id="GO:0003700">
    <property type="term" value="F:DNA-binding transcription factor activity"/>
    <property type="evidence" value="ECO:0007669"/>
    <property type="project" value="InterPro"/>
</dbReference>
<organism evidence="7">
    <name type="scientific">Tardiphaga robiniae</name>
    <dbReference type="NCBI Taxonomy" id="943830"/>
    <lineage>
        <taxon>Bacteria</taxon>
        <taxon>Pseudomonadati</taxon>
        <taxon>Pseudomonadota</taxon>
        <taxon>Alphaproteobacteria</taxon>
        <taxon>Hyphomicrobiales</taxon>
        <taxon>Nitrobacteraceae</taxon>
        <taxon>Tardiphaga</taxon>
    </lineage>
</organism>
<protein>
    <submittedName>
        <fullName evidence="8">GntR family transcriptional regulator</fullName>
    </submittedName>
    <submittedName>
        <fullName evidence="7">Putative HTH-type transcriptional regulator YdcR</fullName>
    </submittedName>
</protein>
<dbReference type="InterPro" id="IPR015424">
    <property type="entry name" value="PyrdxlP-dep_Trfase"/>
</dbReference>
<evidence type="ECO:0000256" key="2">
    <source>
        <dbReference type="ARBA" id="ARBA00022898"/>
    </source>
</evidence>
<dbReference type="SMART" id="SM00345">
    <property type="entry name" value="HTH_GNTR"/>
    <property type="match status" value="1"/>
</dbReference>
<dbReference type="OrthoDB" id="9802328at2"/>
<dbReference type="Pfam" id="PF00392">
    <property type="entry name" value="GntR"/>
    <property type="match status" value="1"/>
</dbReference>
<dbReference type="Gene3D" id="3.40.640.10">
    <property type="entry name" value="Type I PLP-dependent aspartate aminotransferase-like (Major domain)"/>
    <property type="match status" value="1"/>
</dbReference>
<keyword evidence="5" id="KW-0804">Transcription</keyword>
<dbReference type="InterPro" id="IPR004839">
    <property type="entry name" value="Aminotransferase_I/II_large"/>
</dbReference>
<dbReference type="AlphaFoldDB" id="A0A109ZYI2"/>
<name>A0A109ZYI2_9BRAD</name>
<dbReference type="GO" id="GO:0030170">
    <property type="term" value="F:pyridoxal phosphate binding"/>
    <property type="evidence" value="ECO:0007669"/>
    <property type="project" value="InterPro"/>
</dbReference>
<reference evidence="8 9" key="2">
    <citation type="submission" date="2016-03" db="EMBL/GenBank/DDBJ databases">
        <title>Microsymbionts genomes from the relict species Vavilovia formosa (Stev.) Fed.</title>
        <authorList>
            <person name="Kopat V."/>
            <person name="Chirak E."/>
            <person name="Kimeklis A."/>
            <person name="Andronov E."/>
        </authorList>
    </citation>
    <scope>NUCLEOTIDE SEQUENCE [LARGE SCALE GENOMIC DNA]</scope>
    <source>
        <strain evidence="8 9">Vaf07</strain>
    </source>
</reference>
<dbReference type="Pfam" id="PF00155">
    <property type="entry name" value="Aminotran_1_2"/>
    <property type="match status" value="1"/>
</dbReference>
<accession>A0A109ZYI2</accession>
<dbReference type="CDD" id="cd07377">
    <property type="entry name" value="WHTH_GntR"/>
    <property type="match status" value="1"/>
</dbReference>
<evidence type="ECO:0000256" key="3">
    <source>
        <dbReference type="ARBA" id="ARBA00023015"/>
    </source>
</evidence>
<dbReference type="PROSITE" id="PS50949">
    <property type="entry name" value="HTH_GNTR"/>
    <property type="match status" value="1"/>
</dbReference>
<dbReference type="InterPro" id="IPR051446">
    <property type="entry name" value="HTH_trans_reg/aminotransferase"/>
</dbReference>
<gene>
    <name evidence="7" type="primary">ydcR</name>
    <name evidence="8" type="ORF">A4A58_03965</name>
    <name evidence="7" type="ORF">PROKKA_00805</name>
</gene>
<keyword evidence="9" id="KW-1185">Reference proteome</keyword>
<dbReference type="SUPFAM" id="SSF46785">
    <property type="entry name" value="Winged helix' DNA-binding domain"/>
    <property type="match status" value="1"/>
</dbReference>